<dbReference type="Proteomes" id="UP000242146">
    <property type="component" value="Unassembled WGS sequence"/>
</dbReference>
<feature type="transmembrane region" description="Helical" evidence="1">
    <location>
        <begin position="220"/>
        <end position="242"/>
    </location>
</feature>
<keyword evidence="1" id="KW-0812">Transmembrane</keyword>
<dbReference type="EMBL" id="MCGT01000017">
    <property type="protein sequence ID" value="ORX52855.1"/>
    <property type="molecule type" value="Genomic_DNA"/>
</dbReference>
<reference evidence="3 4" key="1">
    <citation type="submission" date="2016-07" db="EMBL/GenBank/DDBJ databases">
        <title>Pervasive Adenine N6-methylation of Active Genes in Fungi.</title>
        <authorList>
            <consortium name="DOE Joint Genome Institute"/>
            <person name="Mondo S.J."/>
            <person name="Dannebaum R.O."/>
            <person name="Kuo R.C."/>
            <person name="Labutti K."/>
            <person name="Haridas S."/>
            <person name="Kuo A."/>
            <person name="Salamov A."/>
            <person name="Ahrendt S.R."/>
            <person name="Lipzen A."/>
            <person name="Sullivan W."/>
            <person name="Andreopoulos W.B."/>
            <person name="Clum A."/>
            <person name="Lindquist E."/>
            <person name="Daum C."/>
            <person name="Ramamoorthy G.K."/>
            <person name="Gryganskyi A."/>
            <person name="Culley D."/>
            <person name="Magnuson J.K."/>
            <person name="James T.Y."/>
            <person name="O'Malley M.A."/>
            <person name="Stajich J.E."/>
            <person name="Spatafora J.W."/>
            <person name="Visel A."/>
            <person name="Grigoriev I.V."/>
        </authorList>
    </citation>
    <scope>NUCLEOTIDE SEQUENCE [LARGE SCALE GENOMIC DNA]</scope>
    <source>
        <strain evidence="3 4">NRRL 3301</strain>
    </source>
</reference>
<feature type="chain" id="PRO_5012575172" evidence="2">
    <location>
        <begin position="21"/>
        <end position="260"/>
    </location>
</feature>
<gene>
    <name evidence="3" type="ORF">DM01DRAFT_301560</name>
</gene>
<evidence type="ECO:0000313" key="3">
    <source>
        <dbReference type="EMBL" id="ORX52855.1"/>
    </source>
</evidence>
<dbReference type="AlphaFoldDB" id="A0A1X2GG04"/>
<organism evidence="3 4">
    <name type="scientific">Hesseltinella vesiculosa</name>
    <dbReference type="NCBI Taxonomy" id="101127"/>
    <lineage>
        <taxon>Eukaryota</taxon>
        <taxon>Fungi</taxon>
        <taxon>Fungi incertae sedis</taxon>
        <taxon>Mucoromycota</taxon>
        <taxon>Mucoromycotina</taxon>
        <taxon>Mucoromycetes</taxon>
        <taxon>Mucorales</taxon>
        <taxon>Cunninghamellaceae</taxon>
        <taxon>Hesseltinella</taxon>
    </lineage>
</organism>
<feature type="signal peptide" evidence="2">
    <location>
        <begin position="1"/>
        <end position="20"/>
    </location>
</feature>
<keyword evidence="4" id="KW-1185">Reference proteome</keyword>
<keyword evidence="2" id="KW-0732">Signal</keyword>
<evidence type="ECO:0000313" key="4">
    <source>
        <dbReference type="Proteomes" id="UP000242146"/>
    </source>
</evidence>
<proteinExistence type="predicted"/>
<accession>A0A1X2GG04</accession>
<evidence type="ECO:0000256" key="2">
    <source>
        <dbReference type="SAM" id="SignalP"/>
    </source>
</evidence>
<sequence length="260" mass="29152">MVQQCVQFVLGILLIPWIFAYPSTPGTCHFDRMPVIGHGPSKSDCPGCYRFHIEPTSDNAQVVIQVMGSKPFQGLMLMVKDHTQKPVGAFIDYDQNLMGPVACDDDDDDHQGEETMAVLGHVHPHWKSWPVRTGWRADVTATGRYSVSGMVVIDYDNYHLIPEATFRIEYPVNSPSTNSTTTSVVGVFTSTSHRSLVSSPTLIVDPANELEWPVESPNPFFLTVLFATFCLYFGMVLLLRYWRHQQARDRARPGSFSPCP</sequence>
<dbReference type="OrthoDB" id="2269205at2759"/>
<evidence type="ECO:0000256" key="1">
    <source>
        <dbReference type="SAM" id="Phobius"/>
    </source>
</evidence>
<keyword evidence="1" id="KW-0472">Membrane</keyword>
<protein>
    <submittedName>
        <fullName evidence="3">Uncharacterized protein</fullName>
    </submittedName>
</protein>
<comment type="caution">
    <text evidence="3">The sequence shown here is derived from an EMBL/GenBank/DDBJ whole genome shotgun (WGS) entry which is preliminary data.</text>
</comment>
<keyword evidence="1" id="KW-1133">Transmembrane helix</keyword>
<name>A0A1X2GG04_9FUNG</name>